<evidence type="ECO:0000313" key="2">
    <source>
        <dbReference type="EMBL" id="ESL05582.1"/>
    </source>
</evidence>
<name>A0A061IX69_TRYRA</name>
<dbReference type="EMBL" id="AUPL01006764">
    <property type="protein sequence ID" value="ESL05582.1"/>
    <property type="molecule type" value="Genomic_DNA"/>
</dbReference>
<proteinExistence type="predicted"/>
<protein>
    <submittedName>
        <fullName evidence="2">Uncharacterized protein</fullName>
    </submittedName>
</protein>
<accession>A0A061IX69</accession>
<feature type="compositionally biased region" description="Polar residues" evidence="1">
    <location>
        <begin position="20"/>
        <end position="35"/>
    </location>
</feature>
<evidence type="ECO:0000313" key="3">
    <source>
        <dbReference type="Proteomes" id="UP000031737"/>
    </source>
</evidence>
<dbReference type="Proteomes" id="UP000031737">
    <property type="component" value="Unassembled WGS sequence"/>
</dbReference>
<organism evidence="2 3">
    <name type="scientific">Trypanosoma rangeli SC58</name>
    <dbReference type="NCBI Taxonomy" id="429131"/>
    <lineage>
        <taxon>Eukaryota</taxon>
        <taxon>Discoba</taxon>
        <taxon>Euglenozoa</taxon>
        <taxon>Kinetoplastea</taxon>
        <taxon>Metakinetoplastina</taxon>
        <taxon>Trypanosomatida</taxon>
        <taxon>Trypanosomatidae</taxon>
        <taxon>Trypanosoma</taxon>
        <taxon>Herpetosoma</taxon>
    </lineage>
</organism>
<dbReference type="AlphaFoldDB" id="A0A061IX69"/>
<feature type="compositionally biased region" description="Polar residues" evidence="1">
    <location>
        <begin position="1"/>
        <end position="12"/>
    </location>
</feature>
<dbReference type="OrthoDB" id="248127at2759"/>
<comment type="caution">
    <text evidence="2">The sequence shown here is derived from an EMBL/GenBank/DDBJ whole genome shotgun (WGS) entry which is preliminary data.</text>
</comment>
<feature type="compositionally biased region" description="Polar residues" evidence="1">
    <location>
        <begin position="51"/>
        <end position="67"/>
    </location>
</feature>
<sequence>MTDNGTTANSTECKLPKQYINENSSSMMPKLSDTSQAHKDHKNSLGCAEGSLSSNASPQSKKKTSQTQAVNLLGAHQSDGRVPEEFMEYIVQHAMHLRNAHVVWFNVDNNRKMLTRREHRAVVWNPLEEIAATEAEKNPSKEAAEEAPVTPIVEKRRGSSPAPHKQPQSQQKSTENAPRPRTRPILSEDVPHRMQLAKKALEDNAFFIYSRKPRLY</sequence>
<keyword evidence="3" id="KW-1185">Reference proteome</keyword>
<evidence type="ECO:0000256" key="1">
    <source>
        <dbReference type="SAM" id="MobiDB-lite"/>
    </source>
</evidence>
<dbReference type="VEuPathDB" id="TriTrypDB:TRSC58_06764"/>
<feature type="compositionally biased region" description="Polar residues" evidence="1">
    <location>
        <begin position="166"/>
        <end position="176"/>
    </location>
</feature>
<feature type="compositionally biased region" description="Basic and acidic residues" evidence="1">
    <location>
        <begin position="134"/>
        <end position="144"/>
    </location>
</feature>
<gene>
    <name evidence="2" type="ORF">TRSC58_06764</name>
</gene>
<feature type="region of interest" description="Disordered" evidence="1">
    <location>
        <begin position="1"/>
        <end position="67"/>
    </location>
</feature>
<reference evidence="2 3" key="1">
    <citation type="submission" date="2013-07" db="EMBL/GenBank/DDBJ databases">
        <authorList>
            <person name="Stoco P.H."/>
            <person name="Wagner G."/>
            <person name="Gerber A."/>
            <person name="Zaha A."/>
            <person name="Thompson C."/>
            <person name="Bartholomeu D.C."/>
            <person name="Luckemeyer D.D."/>
            <person name="Bahia D."/>
            <person name="Loreto E."/>
            <person name="Prestes E.B."/>
            <person name="Lima F.M."/>
            <person name="Rodrigues-Luiz G."/>
            <person name="Vallejo G.A."/>
            <person name="Filho J.F."/>
            <person name="Monteiro K.M."/>
            <person name="Tyler K.M."/>
            <person name="de Almeida L.G."/>
            <person name="Ortiz M.F."/>
            <person name="Siervo M.A."/>
            <person name="de Moraes M.H."/>
            <person name="Cunha O.L."/>
            <person name="Mendonca-Neto R."/>
            <person name="Silva R."/>
            <person name="Teixeira S.M."/>
            <person name="Murta S.M."/>
            <person name="Sincero T.C."/>
            <person name="Mendes T.A."/>
            <person name="Urmenyi T.P."/>
            <person name="Silva V.G."/>
            <person name="da Rocha W.D."/>
            <person name="Andersson B."/>
            <person name="Romanha A.J."/>
            <person name="Steindel M."/>
            <person name="de Vasconcelos A.T."/>
            <person name="Grisard E.C."/>
        </authorList>
    </citation>
    <scope>NUCLEOTIDE SEQUENCE [LARGE SCALE GENOMIC DNA]</scope>
    <source>
        <strain evidence="2 3">SC58</strain>
    </source>
</reference>
<feature type="region of interest" description="Disordered" evidence="1">
    <location>
        <begin position="133"/>
        <end position="191"/>
    </location>
</feature>